<proteinExistence type="predicted"/>
<keyword evidence="1" id="KW-1133">Transmembrane helix</keyword>
<evidence type="ECO:0000313" key="2">
    <source>
        <dbReference type="EMBL" id="MFC5278278.1"/>
    </source>
</evidence>
<feature type="transmembrane region" description="Helical" evidence="1">
    <location>
        <begin position="159"/>
        <end position="179"/>
    </location>
</feature>
<accession>A0ABD5QZY9</accession>
<feature type="transmembrane region" description="Helical" evidence="1">
    <location>
        <begin position="21"/>
        <end position="38"/>
    </location>
</feature>
<protein>
    <recommendedName>
        <fullName evidence="4">Phosphatidate cytidylyltransferase</fullName>
    </recommendedName>
</protein>
<dbReference type="RefSeq" id="WP_256410481.1">
    <property type="nucleotide sequence ID" value="NZ_JANHDM010000001.1"/>
</dbReference>
<sequence>MFERDRSAGVFRTLRENGPSILVPAAWLVTASAVLGIVGTHALFVAHVVMSVLLVAFLVGSWGEMGSGALRVWKLVILAGTPVTLAGVAGFLALGGRLALPAEPLLAVALYGWILLPAAGLADTGRRVERAGRAYDLGAACCVVGALGVALAGSSTATAAALGVVGVGQTVGIVAATVAE</sequence>
<name>A0ABD5QZY9_9EURY</name>
<reference evidence="2 3" key="1">
    <citation type="journal article" date="2019" name="Int. J. Syst. Evol. Microbiol.">
        <title>The Global Catalogue of Microorganisms (GCM) 10K type strain sequencing project: providing services to taxonomists for standard genome sequencing and annotation.</title>
        <authorList>
            <consortium name="The Broad Institute Genomics Platform"/>
            <consortium name="The Broad Institute Genome Sequencing Center for Infectious Disease"/>
            <person name="Wu L."/>
            <person name="Ma J."/>
        </authorList>
    </citation>
    <scope>NUCLEOTIDE SEQUENCE [LARGE SCALE GENOMIC DNA]</scope>
    <source>
        <strain evidence="2 3">CGMCC 1.12124</strain>
    </source>
</reference>
<feature type="transmembrane region" description="Helical" evidence="1">
    <location>
        <begin position="75"/>
        <end position="99"/>
    </location>
</feature>
<keyword evidence="3" id="KW-1185">Reference proteome</keyword>
<feature type="transmembrane region" description="Helical" evidence="1">
    <location>
        <begin position="105"/>
        <end position="122"/>
    </location>
</feature>
<feature type="transmembrane region" description="Helical" evidence="1">
    <location>
        <begin position="134"/>
        <end position="153"/>
    </location>
</feature>
<evidence type="ECO:0000256" key="1">
    <source>
        <dbReference type="SAM" id="Phobius"/>
    </source>
</evidence>
<organism evidence="2 3">
    <name type="scientific">Halorubrum rubrum</name>
    <dbReference type="NCBI Taxonomy" id="1126240"/>
    <lineage>
        <taxon>Archaea</taxon>
        <taxon>Methanobacteriati</taxon>
        <taxon>Methanobacteriota</taxon>
        <taxon>Stenosarchaea group</taxon>
        <taxon>Halobacteria</taxon>
        <taxon>Halobacteriales</taxon>
        <taxon>Haloferacaceae</taxon>
        <taxon>Halorubrum</taxon>
    </lineage>
</organism>
<dbReference type="Proteomes" id="UP001596118">
    <property type="component" value="Unassembled WGS sequence"/>
</dbReference>
<feature type="transmembrane region" description="Helical" evidence="1">
    <location>
        <begin position="44"/>
        <end position="63"/>
    </location>
</feature>
<keyword evidence="1" id="KW-0812">Transmembrane</keyword>
<dbReference type="AlphaFoldDB" id="A0ABD5QZY9"/>
<evidence type="ECO:0000313" key="3">
    <source>
        <dbReference type="Proteomes" id="UP001596118"/>
    </source>
</evidence>
<gene>
    <name evidence="2" type="ORF">ACFPM1_05810</name>
</gene>
<keyword evidence="1" id="KW-0472">Membrane</keyword>
<comment type="caution">
    <text evidence="2">The sequence shown here is derived from an EMBL/GenBank/DDBJ whole genome shotgun (WGS) entry which is preliminary data.</text>
</comment>
<dbReference type="EMBL" id="JBHSKY010000006">
    <property type="protein sequence ID" value="MFC5278278.1"/>
    <property type="molecule type" value="Genomic_DNA"/>
</dbReference>
<evidence type="ECO:0008006" key="4">
    <source>
        <dbReference type="Google" id="ProtNLM"/>
    </source>
</evidence>